<dbReference type="AlphaFoldDB" id="A0A059KFX7"/>
<accession>A0A059KFX7</accession>
<keyword evidence="3" id="KW-1185">Reference proteome</keyword>
<protein>
    <submittedName>
        <fullName evidence="2">Uncharacterized protein</fullName>
    </submittedName>
</protein>
<dbReference type="AntiFam" id="ANF00135">
    <property type="entry name" value="Shadow ORF (opposite gmr)"/>
</dbReference>
<dbReference type="EMBL" id="AZRA01000149">
    <property type="protein sequence ID" value="KDB50361.1"/>
    <property type="molecule type" value="Genomic_DNA"/>
</dbReference>
<evidence type="ECO:0000313" key="2">
    <source>
        <dbReference type="EMBL" id="KDB50361.1"/>
    </source>
</evidence>
<dbReference type="Proteomes" id="UP000026714">
    <property type="component" value="Unassembled WGS sequence"/>
</dbReference>
<reference evidence="2 3" key="1">
    <citation type="journal article" date="2014" name="FEMS Microbiol. Ecol.">
        <title>Sphaerotilus natans encrusted with nanoball-shaped Fe(III) oxide minerals formed by nitrate-reducing mixotrophic Fe(II) oxidation.</title>
        <authorList>
            <person name="Park S."/>
            <person name="Kim D.H."/>
            <person name="Lee J.H."/>
            <person name="Hur H.G."/>
        </authorList>
    </citation>
    <scope>NUCLEOTIDE SEQUENCE [LARGE SCALE GENOMIC DNA]</scope>
    <source>
        <strain evidence="2 3">DSM 6575</strain>
    </source>
</reference>
<comment type="caution">
    <text evidence="2">The sequence shown here is derived from an EMBL/GenBank/DDBJ whole genome shotgun (WGS) entry which is preliminary data.</text>
</comment>
<feature type="compositionally biased region" description="Basic residues" evidence="1">
    <location>
        <begin position="921"/>
        <end position="944"/>
    </location>
</feature>
<name>A0A059KFX7_9BURK</name>
<evidence type="ECO:0000256" key="1">
    <source>
        <dbReference type="SAM" id="MobiDB-lite"/>
    </source>
</evidence>
<sequence>MLHQAGFGDLQLQPRCRQAAVVQRLAQPGQRLPAPHLGGRQVDRDAAAVQALVEPGTRLPAGFAGDPGAQLDDQAAVFHQRDELGRTDRRQAGLVQSHQRLQPDQVAIGQPVERLVPELELAALERTPQPAVELQAALRGLGQRLGVVAVGATAGVLGLVHRRIGVAQQLLDLVAILRVQADADAGLHPDLAAVDLEGALEQLQQLAGDHGGVFLIAQRLQHQDELVAAQPSERVLAPGALRQALGHVAQQPVAAAVAQAVVDGLEVVQVDEHHPDAVLLAPRCGQGLIQPVQHHAAVGELGQRIDMGEQVQIVLGLLLRADVGEDSDQMGRHLLLVVHRRHRGPERLQMAIAVAAADLAGPGALADDLLEQLCEAVAAVPGPVLRAGLRIEPAERLADPVLAPMSGDRREGAVHRDDLPRQIADDDAVLRALQRCGVQAHAFLVLQPALLLAHLCQRIRQIRADLVEQRALLGILARELLADQHQHRVHAAFAGDRNGHRMERAAAGRRVPAQLGAAPGQCDDMLRLQVWIDPDGLPAGRQLAVAGADRHRHQRAVVGAGCGDPGAAEAAVAERDIADALHQLLRLAGPDDGLVDLAEKAVEPAQRGHPLLVALALGHIPADQRHPVQLARQRVGAGLEPAGPTVDLQAVFGPADLAGLQRPAHRRLDPRRGERRQHLLEALPQQLLACGHQPVPAAVDLDVAPFGIEHEGQVRHRLGKGLHVALALLQRLEQRLAQMALAVVQQQQQAHAQADQRRHAHAEACLAPQPLLADRLDDRLHLAHRIVDAALLQIERDQRAIVRRECPMAQGVANAVDRIDEAPGEPAQPVGMRRRGLDALDLRHQLQAADARVLQLGIDPAQVTCIVLVDLMLRVGAGLAQVQPHLRQRAAGQRRVGERLVPEPVAPAEQAQAEHAEQRQGRQHQRGQRSRRGARHRPVHRVAVPRRPASGSPRTGAIWPSSKP</sequence>
<evidence type="ECO:0000313" key="3">
    <source>
        <dbReference type="Proteomes" id="UP000026714"/>
    </source>
</evidence>
<gene>
    <name evidence="2" type="ORF">X805_40490</name>
</gene>
<proteinExistence type="predicted"/>
<organism evidence="2 3">
    <name type="scientific">Sphaerotilus natans subsp. natans DSM 6575</name>
    <dbReference type="NCBI Taxonomy" id="1286631"/>
    <lineage>
        <taxon>Bacteria</taxon>
        <taxon>Pseudomonadati</taxon>
        <taxon>Pseudomonadota</taxon>
        <taxon>Betaproteobacteria</taxon>
        <taxon>Burkholderiales</taxon>
        <taxon>Sphaerotilaceae</taxon>
        <taxon>Sphaerotilus</taxon>
    </lineage>
</organism>
<feature type="region of interest" description="Disordered" evidence="1">
    <location>
        <begin position="906"/>
        <end position="964"/>
    </location>
</feature>